<protein>
    <submittedName>
        <fullName evidence="2">Uncharacterized protein</fullName>
    </submittedName>
</protein>
<feature type="region of interest" description="Disordered" evidence="1">
    <location>
        <begin position="99"/>
        <end position="120"/>
    </location>
</feature>
<feature type="compositionally biased region" description="Polar residues" evidence="1">
    <location>
        <begin position="99"/>
        <end position="108"/>
    </location>
</feature>
<comment type="caution">
    <text evidence="2">The sequence shown here is derived from an EMBL/GenBank/DDBJ whole genome shotgun (WGS) entry which is preliminary data.</text>
</comment>
<feature type="compositionally biased region" description="Basic and acidic residues" evidence="1">
    <location>
        <begin position="60"/>
        <end position="70"/>
    </location>
</feature>
<feature type="region of interest" description="Disordered" evidence="1">
    <location>
        <begin position="60"/>
        <end position="79"/>
    </location>
</feature>
<reference evidence="2 3" key="1">
    <citation type="journal article" date="2013" name="Curr. Biol.">
        <title>The Genome of the Foraminiferan Reticulomyxa filosa.</title>
        <authorList>
            <person name="Glockner G."/>
            <person name="Hulsmann N."/>
            <person name="Schleicher M."/>
            <person name="Noegel A.A."/>
            <person name="Eichinger L."/>
            <person name="Gallinger C."/>
            <person name="Pawlowski J."/>
            <person name="Sierra R."/>
            <person name="Euteneuer U."/>
            <person name="Pillet L."/>
            <person name="Moustafa A."/>
            <person name="Platzer M."/>
            <person name="Groth M."/>
            <person name="Szafranski K."/>
            <person name="Schliwa M."/>
        </authorList>
    </citation>
    <scope>NUCLEOTIDE SEQUENCE [LARGE SCALE GENOMIC DNA]</scope>
</reference>
<organism evidence="2 3">
    <name type="scientific">Reticulomyxa filosa</name>
    <dbReference type="NCBI Taxonomy" id="46433"/>
    <lineage>
        <taxon>Eukaryota</taxon>
        <taxon>Sar</taxon>
        <taxon>Rhizaria</taxon>
        <taxon>Retaria</taxon>
        <taxon>Foraminifera</taxon>
        <taxon>Monothalamids</taxon>
        <taxon>Reticulomyxidae</taxon>
        <taxon>Reticulomyxa</taxon>
    </lineage>
</organism>
<evidence type="ECO:0000313" key="3">
    <source>
        <dbReference type="Proteomes" id="UP000023152"/>
    </source>
</evidence>
<dbReference type="AlphaFoldDB" id="X6NJR4"/>
<name>X6NJR4_RETFI</name>
<evidence type="ECO:0000256" key="1">
    <source>
        <dbReference type="SAM" id="MobiDB-lite"/>
    </source>
</evidence>
<dbReference type="EMBL" id="ASPP01008003">
    <property type="protein sequence ID" value="ETO26226.1"/>
    <property type="molecule type" value="Genomic_DNA"/>
</dbReference>
<evidence type="ECO:0000313" key="2">
    <source>
        <dbReference type="EMBL" id="ETO26226.1"/>
    </source>
</evidence>
<gene>
    <name evidence="2" type="ORF">RFI_10911</name>
</gene>
<dbReference type="Proteomes" id="UP000023152">
    <property type="component" value="Unassembled WGS sequence"/>
</dbReference>
<keyword evidence="3" id="KW-1185">Reference proteome</keyword>
<sequence length="166" mass="19247">MDSTRLDVKFLADERELYDELQMCTDEEELLIVMSDIQAHFVEELKKQQDQIRERYAQLAKEKDKRDNGPVDKSAFFKPNPNISSMMTAGITSTVSKLQARTNMQQSPMDEDNSESKPKLDLSIPLLTPRTKYGTYRLEAYTKGEIKQQTKKNSNVYVICNKHYVQ</sequence>
<proteinExistence type="predicted"/>
<accession>X6NJR4</accession>